<dbReference type="InterPro" id="IPR027623">
    <property type="entry name" value="AmmeMemoSam_A"/>
</dbReference>
<sequence length="178" mass="19793">ARDTIAGALGLPAEFAAVPDWAQQPGATFVTLTESQGLRGCIGSLQAHRPIAEDLRANALAAAFEDPRFPPLSVSEWSQVRVEVSLLSSLQPMHFDSEESLLAQIEPHRHGLVLTYGARRGTFLPQVWEQLPQPREFLRALKRKAGLPADFWAGEMEVHWYTVEKWREEQTPKGKGNG</sequence>
<proteinExistence type="predicted"/>
<dbReference type="PROSITE" id="PS51112">
    <property type="entry name" value="AMMECR1"/>
    <property type="match status" value="1"/>
</dbReference>
<dbReference type="NCBIfam" id="TIGR00296">
    <property type="entry name" value="TIGR00296 family protein"/>
    <property type="match status" value="1"/>
</dbReference>
<dbReference type="InterPro" id="IPR036071">
    <property type="entry name" value="AMMECR1_dom_sf"/>
</dbReference>
<dbReference type="NCBIfam" id="TIGR04335">
    <property type="entry name" value="AmmeMemoSam_A"/>
    <property type="match status" value="1"/>
</dbReference>
<evidence type="ECO:0000313" key="2">
    <source>
        <dbReference type="EMBL" id="MBU2722473.1"/>
    </source>
</evidence>
<feature type="domain" description="AMMECR1" evidence="1">
    <location>
        <begin position="1"/>
        <end position="177"/>
    </location>
</feature>
<dbReference type="SUPFAM" id="SSF143447">
    <property type="entry name" value="AMMECR1-like"/>
    <property type="match status" value="1"/>
</dbReference>
<dbReference type="AlphaFoldDB" id="A0A8X8G8N7"/>
<dbReference type="Gene3D" id="3.30.1490.150">
    <property type="entry name" value="Hypothetical protein ph0010, domain 2"/>
    <property type="match status" value="1"/>
</dbReference>
<reference evidence="2" key="1">
    <citation type="journal article" date="2021" name="ISME J.">
        <title>Genomic evolution of the class Acidithiobacillia: deep-branching Proteobacteria living in extreme acidic conditions.</title>
        <authorList>
            <person name="Moya-Beltran A."/>
            <person name="Beard S."/>
            <person name="Rojas-Villalobos C."/>
            <person name="Issotta F."/>
            <person name="Gallardo Y."/>
            <person name="Ulloa R."/>
            <person name="Giaveno A."/>
            <person name="Degli Esposti M."/>
            <person name="Johnson D.B."/>
            <person name="Quatrini R."/>
        </authorList>
    </citation>
    <scope>NUCLEOTIDE SEQUENCE</scope>
    <source>
        <strain evidence="2">DSM 583</strain>
    </source>
</reference>
<protein>
    <submittedName>
        <fullName evidence="2">AmmeMemoRadiSam system protein A</fullName>
    </submittedName>
</protein>
<feature type="non-terminal residue" evidence="2">
    <location>
        <position position="1"/>
    </location>
</feature>
<organism evidence="2 3">
    <name type="scientific">Acidithiobacillus ferridurans</name>
    <dbReference type="NCBI Taxonomy" id="1232575"/>
    <lineage>
        <taxon>Bacteria</taxon>
        <taxon>Pseudomonadati</taxon>
        <taxon>Pseudomonadota</taxon>
        <taxon>Acidithiobacillia</taxon>
        <taxon>Acidithiobacillales</taxon>
        <taxon>Acidithiobacillaceae</taxon>
        <taxon>Acidithiobacillus</taxon>
    </lineage>
</organism>
<dbReference type="InterPro" id="IPR023473">
    <property type="entry name" value="AMMECR1"/>
</dbReference>
<evidence type="ECO:0000259" key="1">
    <source>
        <dbReference type="PROSITE" id="PS51112"/>
    </source>
</evidence>
<name>A0A8X8G8N7_ACIFI</name>
<dbReference type="PANTHER" id="PTHR13016:SF0">
    <property type="entry name" value="AMME SYNDROME CANDIDATE GENE 1 PROTEIN"/>
    <property type="match status" value="1"/>
</dbReference>
<dbReference type="Gene3D" id="3.30.700.20">
    <property type="entry name" value="Hypothetical protein ph0010, domain 1"/>
    <property type="match status" value="1"/>
</dbReference>
<dbReference type="EMBL" id="JABBHS010000130">
    <property type="protein sequence ID" value="MBU2722473.1"/>
    <property type="molecule type" value="Genomic_DNA"/>
</dbReference>
<dbReference type="Proteomes" id="UP000887300">
    <property type="component" value="Unassembled WGS sequence"/>
</dbReference>
<comment type="caution">
    <text evidence="2">The sequence shown here is derived from an EMBL/GenBank/DDBJ whole genome shotgun (WGS) entry which is preliminary data.</text>
</comment>
<accession>A0A8X8G8N7</accession>
<dbReference type="InterPro" id="IPR002733">
    <property type="entry name" value="AMMECR1_domain"/>
</dbReference>
<evidence type="ECO:0000313" key="3">
    <source>
        <dbReference type="Proteomes" id="UP000887300"/>
    </source>
</evidence>
<dbReference type="RefSeq" id="WP_215890474.1">
    <property type="nucleotide sequence ID" value="NZ_JABBHS010000130.1"/>
</dbReference>
<dbReference type="PANTHER" id="PTHR13016">
    <property type="entry name" value="AMMECR1 HOMOLOG"/>
    <property type="match status" value="1"/>
</dbReference>
<dbReference type="InterPro" id="IPR027485">
    <property type="entry name" value="AMMECR1_N"/>
</dbReference>
<gene>
    <name evidence="2" type="primary">amrA</name>
    <name evidence="2" type="ORF">HF568_04405</name>
</gene>
<dbReference type="Pfam" id="PF01871">
    <property type="entry name" value="AMMECR1"/>
    <property type="match status" value="1"/>
</dbReference>